<feature type="domain" description="VOC" evidence="1">
    <location>
        <begin position="7"/>
        <end position="132"/>
    </location>
</feature>
<dbReference type="InterPro" id="IPR037523">
    <property type="entry name" value="VOC_core"/>
</dbReference>
<gene>
    <name evidence="2" type="ORF">EPA93_05070</name>
</gene>
<dbReference type="OrthoDB" id="9788468at2"/>
<name>A0A4P6JL74_KTERU</name>
<dbReference type="PROSITE" id="PS51819">
    <property type="entry name" value="VOC"/>
    <property type="match status" value="1"/>
</dbReference>
<evidence type="ECO:0000313" key="2">
    <source>
        <dbReference type="EMBL" id="QBD75406.1"/>
    </source>
</evidence>
<sequence length="147" mass="17029">MYLRYQGINHVSILVRNNERARHFFVDVLGFRQHKRIPVWFVGGSGVVHAVEIPDAPMEKPLPYDVVRHAAFQVDDLQEVLARLLRASLKPYQVDMQMQQKFLTDPNDDLSYGTETVFVADYDGNLFEFVQIGRGLFVEEADLFQEK</sequence>
<dbReference type="InterPro" id="IPR029068">
    <property type="entry name" value="Glyas_Bleomycin-R_OHBP_Dase"/>
</dbReference>
<accession>A0A4P6JL74</accession>
<evidence type="ECO:0000259" key="1">
    <source>
        <dbReference type="PROSITE" id="PS51819"/>
    </source>
</evidence>
<evidence type="ECO:0000313" key="3">
    <source>
        <dbReference type="Proteomes" id="UP000290365"/>
    </source>
</evidence>
<dbReference type="KEGG" id="kbs:EPA93_05070"/>
<dbReference type="AlphaFoldDB" id="A0A4P6JL74"/>
<dbReference type="Gene3D" id="3.10.180.10">
    <property type="entry name" value="2,3-Dihydroxybiphenyl 1,2-Dioxygenase, domain 1"/>
    <property type="match status" value="1"/>
</dbReference>
<dbReference type="SUPFAM" id="SSF54593">
    <property type="entry name" value="Glyoxalase/Bleomycin resistance protein/Dihydroxybiphenyl dioxygenase"/>
    <property type="match status" value="1"/>
</dbReference>
<dbReference type="EMBL" id="CP035758">
    <property type="protein sequence ID" value="QBD75406.1"/>
    <property type="molecule type" value="Genomic_DNA"/>
</dbReference>
<proteinExistence type="predicted"/>
<dbReference type="Pfam" id="PF00903">
    <property type="entry name" value="Glyoxalase"/>
    <property type="match status" value="1"/>
</dbReference>
<protein>
    <recommendedName>
        <fullName evidence="1">VOC domain-containing protein</fullName>
    </recommendedName>
</protein>
<dbReference type="Proteomes" id="UP000290365">
    <property type="component" value="Chromosome"/>
</dbReference>
<reference evidence="2 3" key="1">
    <citation type="submission" date="2019-01" db="EMBL/GenBank/DDBJ databases">
        <title>Ktedonosporobacter rubrisoli SCAWS-G2.</title>
        <authorList>
            <person name="Huang Y."/>
            <person name="Yan B."/>
        </authorList>
    </citation>
    <scope>NUCLEOTIDE SEQUENCE [LARGE SCALE GENOMIC DNA]</scope>
    <source>
        <strain evidence="2 3">SCAWS-G2</strain>
    </source>
</reference>
<keyword evidence="3" id="KW-1185">Reference proteome</keyword>
<dbReference type="InterPro" id="IPR004360">
    <property type="entry name" value="Glyas_Fos-R_dOase_dom"/>
</dbReference>
<organism evidence="2 3">
    <name type="scientific">Ktedonosporobacter rubrisoli</name>
    <dbReference type="NCBI Taxonomy" id="2509675"/>
    <lineage>
        <taxon>Bacteria</taxon>
        <taxon>Bacillati</taxon>
        <taxon>Chloroflexota</taxon>
        <taxon>Ktedonobacteria</taxon>
        <taxon>Ktedonobacterales</taxon>
        <taxon>Ktedonosporobacteraceae</taxon>
        <taxon>Ktedonosporobacter</taxon>
    </lineage>
</organism>